<dbReference type="PANTHER" id="PTHR24416:SF620">
    <property type="entry name" value="TYROSINE-PROTEIN KINASE RECEPTOR TORSO"/>
    <property type="match status" value="1"/>
</dbReference>
<feature type="binding site" evidence="1">
    <location>
        <begin position="129"/>
        <end position="135"/>
    </location>
    <ligand>
        <name>ATP</name>
        <dbReference type="ChEBI" id="CHEBI:30616"/>
    </ligand>
</feature>
<dbReference type="PROSITE" id="PS50011">
    <property type="entry name" value="PROTEIN_KINASE_DOM"/>
    <property type="match status" value="1"/>
</dbReference>
<dbReference type="GO" id="GO:0007169">
    <property type="term" value="P:cell surface receptor protein tyrosine kinase signaling pathway"/>
    <property type="evidence" value="ECO:0007669"/>
    <property type="project" value="TreeGrafter"/>
</dbReference>
<dbReference type="OrthoDB" id="3256376at2759"/>
<dbReference type="InterPro" id="IPR001245">
    <property type="entry name" value="Ser-Thr/Tyr_kinase_cat_dom"/>
</dbReference>
<evidence type="ECO:0000256" key="2">
    <source>
        <dbReference type="SAM" id="MobiDB-lite"/>
    </source>
</evidence>
<keyword evidence="1" id="KW-0547">Nucleotide-binding</keyword>
<dbReference type="GO" id="GO:0005524">
    <property type="term" value="F:ATP binding"/>
    <property type="evidence" value="ECO:0007669"/>
    <property type="project" value="UniProtKB-KW"/>
</dbReference>
<dbReference type="AlphaFoldDB" id="A0A7R9BWW1"/>
<dbReference type="InterPro" id="IPR050122">
    <property type="entry name" value="RTK"/>
</dbReference>
<dbReference type="Pfam" id="PF07714">
    <property type="entry name" value="PK_Tyr_Ser-Thr"/>
    <property type="match status" value="1"/>
</dbReference>
<protein>
    <recommendedName>
        <fullName evidence="3">Protein kinase domain-containing protein</fullName>
    </recommendedName>
</protein>
<dbReference type="EMBL" id="CAJPEX010004873">
    <property type="protein sequence ID" value="CAG0923280.1"/>
    <property type="molecule type" value="Genomic_DNA"/>
</dbReference>
<reference evidence="4" key="1">
    <citation type="submission" date="2020-11" db="EMBL/GenBank/DDBJ databases">
        <authorList>
            <person name="Tran Van P."/>
        </authorList>
    </citation>
    <scope>NUCLEOTIDE SEQUENCE</scope>
</reference>
<dbReference type="PANTHER" id="PTHR24416">
    <property type="entry name" value="TYROSINE-PROTEIN KINASE RECEPTOR"/>
    <property type="match status" value="1"/>
</dbReference>
<dbReference type="GO" id="GO:0004714">
    <property type="term" value="F:transmembrane receptor protein tyrosine kinase activity"/>
    <property type="evidence" value="ECO:0007669"/>
    <property type="project" value="TreeGrafter"/>
</dbReference>
<dbReference type="InterPro" id="IPR000719">
    <property type="entry name" value="Prot_kinase_dom"/>
</dbReference>
<keyword evidence="1" id="KW-0067">ATP-binding</keyword>
<gene>
    <name evidence="4" type="ORF">NMOB1V02_LOCUS10746</name>
</gene>
<dbReference type="Gene3D" id="3.30.200.20">
    <property type="entry name" value="Phosphorylase Kinase, domain 1"/>
    <property type="match status" value="1"/>
</dbReference>
<feature type="binding site" evidence="1">
    <location>
        <position position="81"/>
    </location>
    <ligand>
        <name>ATP</name>
        <dbReference type="ChEBI" id="CHEBI:30616"/>
    </ligand>
</feature>
<dbReference type="InterPro" id="IPR011009">
    <property type="entry name" value="Kinase-like_dom_sf"/>
</dbReference>
<evidence type="ECO:0000313" key="5">
    <source>
        <dbReference type="Proteomes" id="UP000678499"/>
    </source>
</evidence>
<dbReference type="EMBL" id="OA886910">
    <property type="protein sequence ID" value="CAD7283128.1"/>
    <property type="molecule type" value="Genomic_DNA"/>
</dbReference>
<accession>A0A7R9BWW1</accession>
<evidence type="ECO:0000256" key="1">
    <source>
        <dbReference type="PIRSR" id="PIRSR000615-2"/>
    </source>
</evidence>
<feature type="domain" description="Protein kinase" evidence="3">
    <location>
        <begin position="22"/>
        <end position="354"/>
    </location>
</feature>
<organism evidence="4">
    <name type="scientific">Notodromas monacha</name>
    <dbReference type="NCBI Taxonomy" id="399045"/>
    <lineage>
        <taxon>Eukaryota</taxon>
        <taxon>Metazoa</taxon>
        <taxon>Ecdysozoa</taxon>
        <taxon>Arthropoda</taxon>
        <taxon>Crustacea</taxon>
        <taxon>Oligostraca</taxon>
        <taxon>Ostracoda</taxon>
        <taxon>Podocopa</taxon>
        <taxon>Podocopida</taxon>
        <taxon>Cypridocopina</taxon>
        <taxon>Cypridoidea</taxon>
        <taxon>Cyprididae</taxon>
        <taxon>Notodromas</taxon>
    </lineage>
</organism>
<proteinExistence type="predicted"/>
<sequence>MILSSLLSLSPPDDYEVSWDQLILQEVLGEGAFGVVRKAHLKLNKKNRAQLVEQAALPESRTRHHHLPHRSKAGIEVVAVKMLKDGAGLEEYQQLKNEMEVLKMINHHPNVVGILGAVTQTRPMALIVEHCPFGDLHTQLRRMAEKMELEKARKIAEATERKGIVYTEFRCNASDSSGYEGCESETSSPPSTPPLNIPAGSAMVHNELYEGSLDNPQLVINSGGENIVCENYEVAIDNAPQNAVDEMRTPSDLLSIARQIAAGMTRLLYRTVDGLLAGAQIYSLMVECWKLPSAERPFFTDLKVSLDKMLEDSTTEEYLTLNPDPVSLDKMLEDSTTEEYLTLNPDPVPREDFD</sequence>
<evidence type="ECO:0000259" key="3">
    <source>
        <dbReference type="PROSITE" id="PS50011"/>
    </source>
</evidence>
<keyword evidence="5" id="KW-1185">Reference proteome</keyword>
<feature type="region of interest" description="Disordered" evidence="2">
    <location>
        <begin position="334"/>
        <end position="354"/>
    </location>
</feature>
<dbReference type="Proteomes" id="UP000678499">
    <property type="component" value="Unassembled WGS sequence"/>
</dbReference>
<dbReference type="SUPFAM" id="SSF56112">
    <property type="entry name" value="Protein kinase-like (PK-like)"/>
    <property type="match status" value="1"/>
</dbReference>
<name>A0A7R9BWW1_9CRUS</name>
<dbReference type="GO" id="GO:0043235">
    <property type="term" value="C:receptor complex"/>
    <property type="evidence" value="ECO:0007669"/>
    <property type="project" value="TreeGrafter"/>
</dbReference>
<dbReference type="GO" id="GO:0005886">
    <property type="term" value="C:plasma membrane"/>
    <property type="evidence" value="ECO:0007669"/>
    <property type="project" value="TreeGrafter"/>
</dbReference>
<evidence type="ECO:0000313" key="4">
    <source>
        <dbReference type="EMBL" id="CAD7283128.1"/>
    </source>
</evidence>